<evidence type="ECO:0000313" key="2">
    <source>
        <dbReference type="Proteomes" id="UP000006591"/>
    </source>
</evidence>
<dbReference type="Gramene" id="ONIVA03G10550.1">
    <property type="protein sequence ID" value="ONIVA03G10550.1"/>
    <property type="gene ID" value="ONIVA03G10550"/>
</dbReference>
<dbReference type="AlphaFoldDB" id="A0A0E0GJH8"/>
<dbReference type="EnsemblPlants" id="ONIVA03G10550.1">
    <property type="protein sequence ID" value="ONIVA03G10550.1"/>
    <property type="gene ID" value="ONIVA03G10550"/>
</dbReference>
<keyword evidence="2" id="KW-1185">Reference proteome</keyword>
<organism evidence="1">
    <name type="scientific">Oryza nivara</name>
    <name type="common">Indian wild rice</name>
    <name type="synonym">Oryza sativa f. spontanea</name>
    <dbReference type="NCBI Taxonomy" id="4536"/>
    <lineage>
        <taxon>Eukaryota</taxon>
        <taxon>Viridiplantae</taxon>
        <taxon>Streptophyta</taxon>
        <taxon>Embryophyta</taxon>
        <taxon>Tracheophyta</taxon>
        <taxon>Spermatophyta</taxon>
        <taxon>Magnoliopsida</taxon>
        <taxon>Liliopsida</taxon>
        <taxon>Poales</taxon>
        <taxon>Poaceae</taxon>
        <taxon>BOP clade</taxon>
        <taxon>Oryzoideae</taxon>
        <taxon>Oryzeae</taxon>
        <taxon>Oryzinae</taxon>
        <taxon>Oryza</taxon>
    </lineage>
</organism>
<dbReference type="HOGENOM" id="CLU_1974087_0_0_1"/>
<accession>A0A0E0GJH8</accession>
<reference evidence="1" key="1">
    <citation type="submission" date="2015-04" db="UniProtKB">
        <authorList>
            <consortium name="EnsemblPlants"/>
        </authorList>
    </citation>
    <scope>IDENTIFICATION</scope>
    <source>
        <strain evidence="1">SL10</strain>
    </source>
</reference>
<dbReference type="Proteomes" id="UP000006591">
    <property type="component" value="Chromosome 3"/>
</dbReference>
<proteinExistence type="predicted"/>
<sequence>MRSNSLVSSAFFILGSGNAQRTVAVNLTGLPGELVVVVGAALVDEEVDAVHRRVAEGPWHAGAAAAEAFQRLSATSAADWDDGSEYPPPWPPMERRTWTPLDWQCLMSAPTAATGWPEMSRPYLPLT</sequence>
<protein>
    <submittedName>
        <fullName evidence="1">Uncharacterized protein</fullName>
    </submittedName>
</protein>
<name>A0A0E0GJH8_ORYNI</name>
<reference evidence="1" key="2">
    <citation type="submission" date="2018-04" db="EMBL/GenBank/DDBJ databases">
        <title>OnivRS2 (Oryza nivara Reference Sequence Version 2).</title>
        <authorList>
            <person name="Zhang J."/>
            <person name="Kudrna D."/>
            <person name="Lee S."/>
            <person name="Talag J."/>
            <person name="Rajasekar S."/>
            <person name="Welchert J."/>
            <person name="Hsing Y.-I."/>
            <person name="Wing R.A."/>
        </authorList>
    </citation>
    <scope>NUCLEOTIDE SEQUENCE [LARGE SCALE GENOMIC DNA]</scope>
    <source>
        <strain evidence="1">SL10</strain>
    </source>
</reference>
<evidence type="ECO:0000313" key="1">
    <source>
        <dbReference type="EnsemblPlants" id="ONIVA03G10550.1"/>
    </source>
</evidence>